<name>A0A3A6PC31_9BACL</name>
<organism evidence="8 9">
    <name type="scientific">Paenibacillus pinisoli</name>
    <dbReference type="NCBI Taxonomy" id="1276110"/>
    <lineage>
        <taxon>Bacteria</taxon>
        <taxon>Bacillati</taxon>
        <taxon>Bacillota</taxon>
        <taxon>Bacilli</taxon>
        <taxon>Bacillales</taxon>
        <taxon>Paenibacillaceae</taxon>
        <taxon>Paenibacillus</taxon>
    </lineage>
</organism>
<keyword evidence="5 6" id="KW-0472">Membrane</keyword>
<feature type="transmembrane region" description="Helical" evidence="6">
    <location>
        <begin position="347"/>
        <end position="368"/>
    </location>
</feature>
<evidence type="ECO:0000313" key="8">
    <source>
        <dbReference type="EMBL" id="RJX38077.1"/>
    </source>
</evidence>
<gene>
    <name evidence="8" type="ORF">D3P09_18575</name>
</gene>
<keyword evidence="2" id="KW-1003">Cell membrane</keyword>
<keyword evidence="9" id="KW-1185">Reference proteome</keyword>
<evidence type="ECO:0000259" key="7">
    <source>
        <dbReference type="Pfam" id="PF02687"/>
    </source>
</evidence>
<comment type="subcellular location">
    <subcellularLocation>
        <location evidence="1">Cell membrane</location>
        <topology evidence="1">Multi-pass membrane protein</topology>
    </subcellularLocation>
</comment>
<proteinExistence type="predicted"/>
<feature type="transmembrane region" description="Helical" evidence="6">
    <location>
        <begin position="307"/>
        <end position="327"/>
    </location>
</feature>
<reference evidence="8 9" key="1">
    <citation type="submission" date="2018-09" db="EMBL/GenBank/DDBJ databases">
        <title>Paenibacillus aracenensis nov. sp. isolated from a cave in southern Spain.</title>
        <authorList>
            <person name="Jurado V."/>
            <person name="Gutierrez-Patricio S."/>
            <person name="Gonzalez-Pimentel J.L."/>
            <person name="Miller A.Z."/>
            <person name="Laiz L."/>
            <person name="Saiz-Jimenez C."/>
        </authorList>
    </citation>
    <scope>NUCLEOTIDE SEQUENCE [LARGE SCALE GENOMIC DNA]</scope>
    <source>
        <strain evidence="8 9">JCM 19203</strain>
    </source>
</reference>
<dbReference type="Proteomes" id="UP000267798">
    <property type="component" value="Unassembled WGS sequence"/>
</dbReference>
<feature type="domain" description="ABC3 transporter permease C-terminal" evidence="7">
    <location>
        <begin position="261"/>
        <end position="366"/>
    </location>
</feature>
<accession>A0A3A6PC31</accession>
<dbReference type="AlphaFoldDB" id="A0A3A6PC31"/>
<feature type="domain" description="ABC3 transporter permease C-terminal" evidence="7">
    <location>
        <begin position="652"/>
        <end position="770"/>
    </location>
</feature>
<keyword evidence="4 6" id="KW-1133">Transmembrane helix</keyword>
<feature type="transmembrane region" description="Helical" evidence="6">
    <location>
        <begin position="254"/>
        <end position="278"/>
    </location>
</feature>
<dbReference type="PANTHER" id="PTHR30287">
    <property type="entry name" value="MEMBRANE COMPONENT OF PREDICTED ABC SUPERFAMILY METABOLITE UPTAKE TRANSPORTER"/>
    <property type="match status" value="1"/>
</dbReference>
<feature type="transmembrane region" description="Helical" evidence="6">
    <location>
        <begin position="747"/>
        <end position="768"/>
    </location>
</feature>
<evidence type="ECO:0000256" key="1">
    <source>
        <dbReference type="ARBA" id="ARBA00004651"/>
    </source>
</evidence>
<dbReference type="PANTHER" id="PTHR30287:SF2">
    <property type="entry name" value="BLL1001 PROTEIN"/>
    <property type="match status" value="1"/>
</dbReference>
<dbReference type="RefSeq" id="WP_120112896.1">
    <property type="nucleotide sequence ID" value="NZ_QXQB01000004.1"/>
</dbReference>
<evidence type="ECO:0000313" key="9">
    <source>
        <dbReference type="Proteomes" id="UP000267798"/>
    </source>
</evidence>
<dbReference type="InterPro" id="IPR003838">
    <property type="entry name" value="ABC3_permease_C"/>
</dbReference>
<protein>
    <submittedName>
        <fullName evidence="8">ABC transporter permease</fullName>
    </submittedName>
</protein>
<sequence length="779" mass="85855">MLIQMLRRDFRRKKSISIALFIFISISALLVASGSNMLMELTQSLNALFKQSKAPHFVQMHAGELNEAEVQKFASAHDLVEDYQVAAMVNVDGSHLYLKQDGESEEQSVMDHYFVMQNESFDLLLDTGNKPVRVERGEIAVPVYYKQQSNVSIGDTIKLSDGAFEREWTVAGYVRDAQMNASIVHSKRFVLHPSDWAALSQRTGEMEYLIEFRLKDQGMLQQFRSDYQAASMPSKGPSVDESLFKALNALTDGILAAVIILVSLLLSLVAILCLRYTLIAAMEEDYREIGIMKAIGIRPKTIKNMYLLKYSALAVLAAIIGYAASWGVNALFTSNMELYLGSAPRSLPLLAVPLIASALVCAIVIGCCKLTLRAFDRVSAVEALRAGTLGEARSSGKAPALHRSRWMPVPVFLGMRDVLSRFKMYRLLLVVFIISTCIMIVPVNLLNTFKSPSFNTYMGIERSDLRIDMQYSEQVTEEFMRVSQTLTNDADVERFSPIFASAFQYVNSDGAMEEMAVETGDFSLFPLEYAQGRAPVEENEIALSYLNGKDMGKKVGDRIRLHVDGTEKEMTVTGIYQDVTNGGRTAKAVLPFLPDQVIRYEVSVDLKEGVPVRDKMEQYAKSFYPAKVTDLEGYLSQTLGNTIHQLRLLTAVAVIVAILIAILITALFLQMAVAKDAAQIAIMRSIGFSLPAIRIQYVTRALLVLGIGILFGTIVSNTAGQSLAGLILSFIGASSIKFVINPVQAYAGLPLVLMAAVAVTTLLSIASIKKTTITEWNAG</sequence>
<evidence type="ECO:0000256" key="5">
    <source>
        <dbReference type="ARBA" id="ARBA00023136"/>
    </source>
</evidence>
<dbReference type="GO" id="GO:0005886">
    <property type="term" value="C:plasma membrane"/>
    <property type="evidence" value="ECO:0007669"/>
    <property type="project" value="UniProtKB-SubCell"/>
</dbReference>
<dbReference type="Pfam" id="PF02687">
    <property type="entry name" value="FtsX"/>
    <property type="match status" value="2"/>
</dbReference>
<feature type="transmembrane region" description="Helical" evidence="6">
    <location>
        <begin position="648"/>
        <end position="674"/>
    </location>
</feature>
<keyword evidence="3 6" id="KW-0812">Transmembrane</keyword>
<dbReference type="EMBL" id="QXQB01000004">
    <property type="protein sequence ID" value="RJX38077.1"/>
    <property type="molecule type" value="Genomic_DNA"/>
</dbReference>
<dbReference type="InterPro" id="IPR038766">
    <property type="entry name" value="Membrane_comp_ABC_pdt"/>
</dbReference>
<evidence type="ECO:0000256" key="2">
    <source>
        <dbReference type="ARBA" id="ARBA00022475"/>
    </source>
</evidence>
<evidence type="ECO:0000256" key="3">
    <source>
        <dbReference type="ARBA" id="ARBA00022692"/>
    </source>
</evidence>
<dbReference type="OrthoDB" id="9766372at2"/>
<evidence type="ECO:0000256" key="4">
    <source>
        <dbReference type="ARBA" id="ARBA00022989"/>
    </source>
</evidence>
<comment type="caution">
    <text evidence="8">The sequence shown here is derived from an EMBL/GenBank/DDBJ whole genome shotgun (WGS) entry which is preliminary data.</text>
</comment>
<feature type="transmembrane region" description="Helical" evidence="6">
    <location>
        <begin position="695"/>
        <end position="716"/>
    </location>
</feature>
<feature type="transmembrane region" description="Helical" evidence="6">
    <location>
        <begin position="425"/>
        <end position="446"/>
    </location>
</feature>
<evidence type="ECO:0000256" key="6">
    <source>
        <dbReference type="SAM" id="Phobius"/>
    </source>
</evidence>